<proteinExistence type="predicted"/>
<keyword evidence="3" id="KW-1185">Reference proteome</keyword>
<sequence length="172" mass="17557">MVGKARATAMIRATAGIGGFVGAALLVAASGSPARAASALSGTWAGDDRGTYYLSQTAGLLYWYGESADRVPRPDALEADDTRPAWSQVFAGRIGKACLRGSWADVPKGAASGAGTADLAILADGNVLVVVRATAGFPARRLTRASFADRGPAERRPAIPEEAARAACPPAE</sequence>
<feature type="region of interest" description="Disordered" evidence="1">
    <location>
        <begin position="148"/>
        <end position="172"/>
    </location>
</feature>
<protein>
    <submittedName>
        <fullName evidence="2">Uncharacterized protein</fullName>
    </submittedName>
</protein>
<reference evidence="2 3" key="1">
    <citation type="submission" date="2017-04" db="EMBL/GenBank/DDBJ databases">
        <authorList>
            <person name="Afonso C.L."/>
            <person name="Miller P.J."/>
            <person name="Scott M.A."/>
            <person name="Spackman E."/>
            <person name="Goraichik I."/>
            <person name="Dimitrov K.M."/>
            <person name="Suarez D.L."/>
            <person name="Swayne D.E."/>
        </authorList>
    </citation>
    <scope>NUCLEOTIDE SEQUENCE [LARGE SCALE GENOMIC DNA]</scope>
    <source>
        <strain evidence="2 3">USBA 355</strain>
    </source>
</reference>
<dbReference type="AlphaFoldDB" id="A0A1Y6CV68"/>
<evidence type="ECO:0000256" key="1">
    <source>
        <dbReference type="SAM" id="MobiDB-lite"/>
    </source>
</evidence>
<evidence type="ECO:0000313" key="2">
    <source>
        <dbReference type="EMBL" id="SMF79517.1"/>
    </source>
</evidence>
<dbReference type="EMBL" id="FWZX01000040">
    <property type="protein sequence ID" value="SMF79517.1"/>
    <property type="molecule type" value="Genomic_DNA"/>
</dbReference>
<gene>
    <name evidence="2" type="ORF">SAMN05428998_14013</name>
</gene>
<evidence type="ECO:0000313" key="3">
    <source>
        <dbReference type="Proteomes" id="UP000192917"/>
    </source>
</evidence>
<accession>A0A1Y6CV68</accession>
<name>A0A1Y6CV68_9PROT</name>
<dbReference type="Proteomes" id="UP000192917">
    <property type="component" value="Unassembled WGS sequence"/>
</dbReference>
<organism evidence="2 3">
    <name type="scientific">Tistlia consotensis USBA 355</name>
    <dbReference type="NCBI Taxonomy" id="560819"/>
    <lineage>
        <taxon>Bacteria</taxon>
        <taxon>Pseudomonadati</taxon>
        <taxon>Pseudomonadota</taxon>
        <taxon>Alphaproteobacteria</taxon>
        <taxon>Rhodospirillales</taxon>
        <taxon>Rhodovibrionaceae</taxon>
        <taxon>Tistlia</taxon>
    </lineage>
</organism>
<feature type="compositionally biased region" description="Basic and acidic residues" evidence="1">
    <location>
        <begin position="151"/>
        <end position="164"/>
    </location>
</feature>